<reference evidence="2" key="1">
    <citation type="submission" date="2018-06" db="EMBL/GenBank/DDBJ databases">
        <authorList>
            <person name="Zhirakovskaya E."/>
        </authorList>
    </citation>
    <scope>NUCLEOTIDE SEQUENCE</scope>
</reference>
<sequence length="121" mass="13407">MKKFLCLLALSAITLNTAAYADSAKAATGKHSHDAHEHKAKAETKAKTQAANHSQGQRLHDGKCTKCHQSDVYTRKDRTVKNLSALQGQVNNCMKGAAKAEWDQPQTTSVVNFLNDRYYKF</sequence>
<organism evidence="2">
    <name type="scientific">hydrothermal vent metagenome</name>
    <dbReference type="NCBI Taxonomy" id="652676"/>
    <lineage>
        <taxon>unclassified sequences</taxon>
        <taxon>metagenomes</taxon>
        <taxon>ecological metagenomes</taxon>
    </lineage>
</organism>
<evidence type="ECO:0008006" key="3">
    <source>
        <dbReference type="Google" id="ProtNLM"/>
    </source>
</evidence>
<gene>
    <name evidence="2" type="ORF">MNBD_GAMMA11-2705</name>
</gene>
<proteinExistence type="predicted"/>
<evidence type="ECO:0000256" key="1">
    <source>
        <dbReference type="SAM" id="MobiDB-lite"/>
    </source>
</evidence>
<accession>A0A3B0WVE9</accession>
<evidence type="ECO:0000313" key="2">
    <source>
        <dbReference type="EMBL" id="VAW60008.1"/>
    </source>
</evidence>
<name>A0A3B0WVE9_9ZZZZ</name>
<protein>
    <recommendedName>
        <fullName evidence="3">Cytochrome c domain-containing protein</fullName>
    </recommendedName>
</protein>
<feature type="region of interest" description="Disordered" evidence="1">
    <location>
        <begin position="24"/>
        <end position="62"/>
    </location>
</feature>
<dbReference type="AlphaFoldDB" id="A0A3B0WVE9"/>
<dbReference type="EMBL" id="UOFG01000104">
    <property type="protein sequence ID" value="VAW60008.1"/>
    <property type="molecule type" value="Genomic_DNA"/>
</dbReference>
<feature type="compositionally biased region" description="Basic and acidic residues" evidence="1">
    <location>
        <begin position="31"/>
        <end position="46"/>
    </location>
</feature>